<dbReference type="OrthoDB" id="7450717at2"/>
<keyword evidence="4" id="KW-1185">Reference proteome</keyword>
<reference evidence="3 4" key="1">
    <citation type="submission" date="2016-10" db="EMBL/GenBank/DDBJ databases">
        <authorList>
            <person name="de Groot N.N."/>
        </authorList>
    </citation>
    <scope>NUCLEOTIDE SEQUENCE [LARGE SCALE GENOMIC DNA]</scope>
    <source>
        <strain evidence="3 4">S5-249</strain>
    </source>
</reference>
<dbReference type="STRING" id="1166337.SAMN05192580_1916"/>
<proteinExistence type="inferred from homology"/>
<dbReference type="Proteomes" id="UP000198824">
    <property type="component" value="Unassembled WGS sequence"/>
</dbReference>
<name>A0A1I6KXZ3_9SPHN</name>
<sequence>MSDILWAAPARRALREIVTYYSRVDPGLAERIIADIFQAPSGLLDFPEMGSPTPAPSVRRWRIPKLPFRLTYRVTRDGITILQVHHTAQDRA</sequence>
<dbReference type="EMBL" id="FOZG01000002">
    <property type="protein sequence ID" value="SFR96071.1"/>
    <property type="molecule type" value="Genomic_DNA"/>
</dbReference>
<evidence type="ECO:0000256" key="2">
    <source>
        <dbReference type="ARBA" id="ARBA00022649"/>
    </source>
</evidence>
<accession>A0A1I6KXZ3</accession>
<dbReference type="RefSeq" id="WP_093314032.1">
    <property type="nucleotide sequence ID" value="NZ_FOZG01000002.1"/>
</dbReference>
<comment type="similarity">
    <text evidence="1">Belongs to the RelE toxin family.</text>
</comment>
<dbReference type="InterPro" id="IPR007712">
    <property type="entry name" value="RelE/ParE_toxin"/>
</dbReference>
<dbReference type="Pfam" id="PF05016">
    <property type="entry name" value="ParE_toxin"/>
    <property type="match status" value="1"/>
</dbReference>
<evidence type="ECO:0000313" key="3">
    <source>
        <dbReference type="EMBL" id="SFR96071.1"/>
    </source>
</evidence>
<dbReference type="InterPro" id="IPR051803">
    <property type="entry name" value="TA_system_RelE-like_toxin"/>
</dbReference>
<keyword evidence="2" id="KW-1277">Toxin-antitoxin system</keyword>
<dbReference type="InterPro" id="IPR035093">
    <property type="entry name" value="RelE/ParE_toxin_dom_sf"/>
</dbReference>
<organism evidence="3 4">
    <name type="scientific">Sphingomonas jatrophae</name>
    <dbReference type="NCBI Taxonomy" id="1166337"/>
    <lineage>
        <taxon>Bacteria</taxon>
        <taxon>Pseudomonadati</taxon>
        <taxon>Pseudomonadota</taxon>
        <taxon>Alphaproteobacteria</taxon>
        <taxon>Sphingomonadales</taxon>
        <taxon>Sphingomonadaceae</taxon>
        <taxon>Sphingomonas</taxon>
    </lineage>
</organism>
<dbReference type="Gene3D" id="3.30.2310.20">
    <property type="entry name" value="RelE-like"/>
    <property type="match status" value="1"/>
</dbReference>
<protein>
    <submittedName>
        <fullName evidence="3">Plasmid stabilization system protein ParE</fullName>
    </submittedName>
</protein>
<evidence type="ECO:0000313" key="4">
    <source>
        <dbReference type="Proteomes" id="UP000198824"/>
    </source>
</evidence>
<dbReference type="AlphaFoldDB" id="A0A1I6KXZ3"/>
<evidence type="ECO:0000256" key="1">
    <source>
        <dbReference type="ARBA" id="ARBA00006226"/>
    </source>
</evidence>
<gene>
    <name evidence="3" type="ORF">SAMN05192580_1916</name>
</gene>
<dbReference type="PANTHER" id="PTHR33755">
    <property type="entry name" value="TOXIN PARE1-RELATED"/>
    <property type="match status" value="1"/>
</dbReference>